<accession>A0A940RY29</accession>
<evidence type="ECO:0000256" key="5">
    <source>
        <dbReference type="ARBA" id="ARBA00022793"/>
    </source>
</evidence>
<dbReference type="EC" id="4.1.1.97" evidence="3"/>
<dbReference type="GO" id="GO:0051997">
    <property type="term" value="F:2-oxo-4-hydroxy-4-carboxy-5-ureidoimidazoline decarboxylase activity"/>
    <property type="evidence" value="ECO:0007669"/>
    <property type="project" value="UniProtKB-EC"/>
</dbReference>
<dbReference type="SUPFAM" id="SSF158694">
    <property type="entry name" value="UraD-Like"/>
    <property type="match status" value="1"/>
</dbReference>
<comment type="caution">
    <text evidence="9">The sequence shown here is derived from an EMBL/GenBank/DDBJ whole genome shotgun (WGS) entry which is preliminary data.</text>
</comment>
<sequence length="214" mass="22540">MSREESGLRRFNTAPADIVHDTLLTCCGSERWARRVAAHRPYPDLAALLAAADEAGYDLSPADVTQALAAESAAGECAHLPGADVPAAARTALRAAFAAYEASFGHTFVISLAGRAPDEYLDQVLAAIRTRLGNDPEDERAVAADELRRLARSRLAALVTGAPVAGAPGTRPAGAPEMPRPRGSAPSPIARTWQFDRGLDHTGDPRANGPTSRR</sequence>
<dbReference type="AlphaFoldDB" id="A0A940RY29"/>
<dbReference type="Pfam" id="PF09349">
    <property type="entry name" value="OHCU_decarbox"/>
    <property type="match status" value="1"/>
</dbReference>
<dbReference type="InterPro" id="IPR018020">
    <property type="entry name" value="OHCU_decarboxylase"/>
</dbReference>
<comment type="catalytic activity">
    <reaction evidence="1">
        <text>5-hydroxy-2-oxo-4-ureido-2,5-dihydro-1H-imidazole-5-carboxylate + H(+) = (S)-allantoin + CO2</text>
        <dbReference type="Rhea" id="RHEA:26301"/>
        <dbReference type="ChEBI" id="CHEBI:15378"/>
        <dbReference type="ChEBI" id="CHEBI:15678"/>
        <dbReference type="ChEBI" id="CHEBI:16526"/>
        <dbReference type="ChEBI" id="CHEBI:58639"/>
        <dbReference type="EC" id="4.1.1.97"/>
    </reaction>
</comment>
<dbReference type="PANTHER" id="PTHR43466:SF1">
    <property type="entry name" value="2-OXO-4-HYDROXY-4-CARBOXY-5-UREIDOIMIDAZOLINE DECARBOXYLASE-RELATED"/>
    <property type="match status" value="1"/>
</dbReference>
<organism evidence="9 10">
    <name type="scientific">Streptomyces montanisoli</name>
    <dbReference type="NCBI Taxonomy" id="2798581"/>
    <lineage>
        <taxon>Bacteria</taxon>
        <taxon>Bacillati</taxon>
        <taxon>Actinomycetota</taxon>
        <taxon>Actinomycetes</taxon>
        <taxon>Kitasatosporales</taxon>
        <taxon>Streptomycetaceae</taxon>
        <taxon>Streptomyces</taxon>
    </lineage>
</organism>
<feature type="region of interest" description="Disordered" evidence="7">
    <location>
        <begin position="162"/>
        <end position="214"/>
    </location>
</feature>
<dbReference type="EMBL" id="JAGIQL010000145">
    <property type="protein sequence ID" value="MBP0460941.1"/>
    <property type="molecule type" value="Genomic_DNA"/>
</dbReference>
<comment type="pathway">
    <text evidence="2">Purine metabolism; urate degradation; (S)-allantoin from urate: step 3/3.</text>
</comment>
<keyword evidence="10" id="KW-1185">Reference proteome</keyword>
<dbReference type="Gene3D" id="1.10.3330.10">
    <property type="entry name" value="Oxo-4-hydroxy-4-carboxy-5-ureidoimidazoline decarboxylase"/>
    <property type="match status" value="1"/>
</dbReference>
<reference evidence="9" key="1">
    <citation type="submission" date="2021-03" db="EMBL/GenBank/DDBJ databases">
        <title>Whole genome sequence of Streptomyces bomunensis MMS17-BM035.</title>
        <authorList>
            <person name="Lee J.H."/>
        </authorList>
    </citation>
    <scope>NUCLEOTIDE SEQUENCE</scope>
    <source>
        <strain evidence="9">MMS17-BM035</strain>
    </source>
</reference>
<proteinExistence type="predicted"/>
<dbReference type="NCBIfam" id="NF010372">
    <property type="entry name" value="PRK13798.1"/>
    <property type="match status" value="1"/>
</dbReference>
<evidence type="ECO:0000313" key="10">
    <source>
        <dbReference type="Proteomes" id="UP000670475"/>
    </source>
</evidence>
<evidence type="ECO:0000256" key="2">
    <source>
        <dbReference type="ARBA" id="ARBA00004754"/>
    </source>
</evidence>
<keyword evidence="5" id="KW-0210">Decarboxylase</keyword>
<dbReference type="InterPro" id="IPR036778">
    <property type="entry name" value="OHCU_decarboxylase_sf"/>
</dbReference>
<evidence type="ECO:0000256" key="3">
    <source>
        <dbReference type="ARBA" id="ARBA00012257"/>
    </source>
</evidence>
<dbReference type="PANTHER" id="PTHR43466">
    <property type="entry name" value="2-OXO-4-HYDROXY-4-CARBOXY-5-UREIDOIMIDAZOLINE DECARBOXYLASE-RELATED"/>
    <property type="match status" value="1"/>
</dbReference>
<evidence type="ECO:0000259" key="8">
    <source>
        <dbReference type="Pfam" id="PF09349"/>
    </source>
</evidence>
<dbReference type="Proteomes" id="UP000670475">
    <property type="component" value="Unassembled WGS sequence"/>
</dbReference>
<evidence type="ECO:0000256" key="4">
    <source>
        <dbReference type="ARBA" id="ARBA00022631"/>
    </source>
</evidence>
<dbReference type="GO" id="GO:0019628">
    <property type="term" value="P:urate catabolic process"/>
    <property type="evidence" value="ECO:0007669"/>
    <property type="project" value="TreeGrafter"/>
</dbReference>
<protein>
    <recommendedName>
        <fullName evidence="3">2-oxo-4-hydroxy-4-carboxy-5-ureidoimidazoline decarboxylase</fullName>
        <ecNumber evidence="3">4.1.1.97</ecNumber>
    </recommendedName>
</protein>
<evidence type="ECO:0000256" key="6">
    <source>
        <dbReference type="ARBA" id="ARBA00023239"/>
    </source>
</evidence>
<feature type="compositionally biased region" description="Low complexity" evidence="7">
    <location>
        <begin position="162"/>
        <end position="176"/>
    </location>
</feature>
<name>A0A940RY29_9ACTN</name>
<gene>
    <name evidence="9" type="ORF">JFN87_26245</name>
</gene>
<evidence type="ECO:0000313" key="9">
    <source>
        <dbReference type="EMBL" id="MBP0460941.1"/>
    </source>
</evidence>
<evidence type="ECO:0000256" key="1">
    <source>
        <dbReference type="ARBA" id="ARBA00001163"/>
    </source>
</evidence>
<feature type="domain" description="Oxo-4-hydroxy-4-carboxy-5-ureidoimidazoline decarboxylase" evidence="8">
    <location>
        <begin position="12"/>
        <end position="156"/>
    </location>
</feature>
<keyword evidence="6" id="KW-0456">Lyase</keyword>
<keyword evidence="4" id="KW-0659">Purine metabolism</keyword>
<evidence type="ECO:0000256" key="7">
    <source>
        <dbReference type="SAM" id="MobiDB-lite"/>
    </source>
</evidence>
<dbReference type="GO" id="GO:0006144">
    <property type="term" value="P:purine nucleobase metabolic process"/>
    <property type="evidence" value="ECO:0007669"/>
    <property type="project" value="UniProtKB-KW"/>
</dbReference>